<dbReference type="InterPro" id="IPR009057">
    <property type="entry name" value="Homeodomain-like_sf"/>
</dbReference>
<reference evidence="2 3" key="1">
    <citation type="journal article" date="2008" name="Appl. Environ. Microbiol.">
        <title>Genomic insights into Mn(II) oxidation by the marine alphaproteobacterium Aurantimonas sp. strain SI85-9A1.</title>
        <authorList>
            <person name="Dick G.J."/>
            <person name="Podell S."/>
            <person name="Johnson H.A."/>
            <person name="Rivera-Espinoza Y."/>
            <person name="Bernier-Latmani R."/>
            <person name="McCarthy J.K."/>
            <person name="Torpey J.W."/>
            <person name="Clement B.G."/>
            <person name="Gaasterland T."/>
            <person name="Tebo B.M."/>
        </authorList>
    </citation>
    <scope>NUCLEOTIDE SEQUENCE [LARGE SCALE GENOMIC DNA]</scope>
    <source>
        <strain evidence="2 3">SI85-9A1</strain>
    </source>
</reference>
<evidence type="ECO:0000313" key="3">
    <source>
        <dbReference type="Proteomes" id="UP000000321"/>
    </source>
</evidence>
<dbReference type="PANTHER" id="PTHR33609">
    <property type="entry name" value="LOW CALCIUM RESPONSE LOCUS PROTEIN S"/>
    <property type="match status" value="1"/>
</dbReference>
<evidence type="ECO:0008006" key="4">
    <source>
        <dbReference type="Google" id="ProtNLM"/>
    </source>
</evidence>
<gene>
    <name evidence="2" type="ORF">SI859A1_02160</name>
</gene>
<dbReference type="GO" id="GO:0006313">
    <property type="term" value="P:DNA transposition"/>
    <property type="evidence" value="ECO:0007669"/>
    <property type="project" value="InterPro"/>
</dbReference>
<accession>Q1YMN6</accession>
<dbReference type="GO" id="GO:0003677">
    <property type="term" value="F:DNA binding"/>
    <property type="evidence" value="ECO:0007669"/>
    <property type="project" value="InterPro"/>
</dbReference>
<dbReference type="AlphaFoldDB" id="Q1YMN6"/>
<protein>
    <recommendedName>
        <fullName evidence="4">Transposase</fullName>
    </recommendedName>
</protein>
<dbReference type="EMBL" id="AAPJ01000001">
    <property type="protein sequence ID" value="EAS51345.1"/>
    <property type="molecule type" value="Genomic_DNA"/>
</dbReference>
<dbReference type="GO" id="GO:0004803">
    <property type="term" value="F:transposase activity"/>
    <property type="evidence" value="ECO:0007669"/>
    <property type="project" value="InterPro"/>
</dbReference>
<dbReference type="InterPro" id="IPR002514">
    <property type="entry name" value="Transposase_8"/>
</dbReference>
<name>Q1YMN6_AURMS</name>
<dbReference type="SUPFAM" id="SSF46689">
    <property type="entry name" value="Homeodomain-like"/>
    <property type="match status" value="1"/>
</dbReference>
<dbReference type="Proteomes" id="UP000000321">
    <property type="component" value="Unassembled WGS sequence"/>
</dbReference>
<sequence length="151" mass="16925">MVFEPLEDESMPQKKHKPEEIVAKLRQFDVLVSQGRSVAEAVRAISVTQFTYYRWRKEYGGLKGNQVKRLKDLEKEKDRLRKAVSDLTLEKLILREAASGNFCALPAAGVASNMSGRCSRSDSSLPCYARCYAVRALSSPNSRKLQAIAIT</sequence>
<evidence type="ECO:0000256" key="1">
    <source>
        <dbReference type="SAM" id="Coils"/>
    </source>
</evidence>
<comment type="caution">
    <text evidence="2">The sequence shown here is derived from an EMBL/GenBank/DDBJ whole genome shotgun (WGS) entry which is preliminary data.</text>
</comment>
<dbReference type="Pfam" id="PF01527">
    <property type="entry name" value="HTH_Tnp_1"/>
    <property type="match status" value="1"/>
</dbReference>
<proteinExistence type="predicted"/>
<dbReference type="BioCyc" id="AURANTIMONAS:SI859A1_02160-MONOMER"/>
<dbReference type="InterPro" id="IPR052546">
    <property type="entry name" value="Transposase_8_domain"/>
</dbReference>
<keyword evidence="1" id="KW-0175">Coiled coil</keyword>
<evidence type="ECO:0000313" key="2">
    <source>
        <dbReference type="EMBL" id="EAS51345.1"/>
    </source>
</evidence>
<dbReference type="HOGENOM" id="CLU_1729308_0_0_5"/>
<organism evidence="2 3">
    <name type="scientific">Aurantimonas manganoxydans (strain ATCC BAA-1229 / DSM 21871 / SI85-9A1)</name>
    <dbReference type="NCBI Taxonomy" id="287752"/>
    <lineage>
        <taxon>Bacteria</taxon>
        <taxon>Pseudomonadati</taxon>
        <taxon>Pseudomonadota</taxon>
        <taxon>Alphaproteobacteria</taxon>
        <taxon>Hyphomicrobiales</taxon>
        <taxon>Aurantimonadaceae</taxon>
        <taxon>Aurantimonas</taxon>
    </lineage>
</organism>
<keyword evidence="3" id="KW-1185">Reference proteome</keyword>
<dbReference type="PANTHER" id="PTHR33609:SF1">
    <property type="entry name" value="TRANSPOSASE"/>
    <property type="match status" value="1"/>
</dbReference>
<feature type="coiled-coil region" evidence="1">
    <location>
        <begin position="63"/>
        <end position="90"/>
    </location>
</feature>